<comment type="caution">
    <text evidence="2">The sequence shown here is derived from an EMBL/GenBank/DDBJ whole genome shotgun (WGS) entry which is preliminary data.</text>
</comment>
<accession>A0A2N3LES7</accession>
<feature type="transmembrane region" description="Helical" evidence="1">
    <location>
        <begin position="38"/>
        <end position="57"/>
    </location>
</feature>
<keyword evidence="3" id="KW-1185">Reference proteome</keyword>
<reference evidence="2 3" key="1">
    <citation type="submission" date="2017-11" db="EMBL/GenBank/DDBJ databases">
        <title>Bacillus camelliae sp. nov., isolated from pu'er tea.</title>
        <authorList>
            <person name="Niu L."/>
        </authorList>
    </citation>
    <scope>NUCLEOTIDE SEQUENCE [LARGE SCALE GENOMIC DNA]</scope>
    <source>
        <strain evidence="2 3">7578-1</strain>
    </source>
</reference>
<dbReference type="Proteomes" id="UP000233440">
    <property type="component" value="Unassembled WGS sequence"/>
</dbReference>
<evidence type="ECO:0000256" key="1">
    <source>
        <dbReference type="SAM" id="Phobius"/>
    </source>
</evidence>
<sequence>MDQLLVNYYWIFLVISVALFGLTIWIRIKKAKVLRDKAIYSIYSIILGLFTIALILYKVGI</sequence>
<keyword evidence="1" id="KW-0812">Transmembrane</keyword>
<keyword evidence="1" id="KW-0472">Membrane</keyword>
<dbReference type="EMBL" id="PIQO01000023">
    <property type="protein sequence ID" value="PKR83057.1"/>
    <property type="molecule type" value="Genomic_DNA"/>
</dbReference>
<dbReference type="RefSeq" id="WP_101356202.1">
    <property type="nucleotide sequence ID" value="NZ_PIQO01000023.1"/>
</dbReference>
<protein>
    <submittedName>
        <fullName evidence="2">Uncharacterized protein</fullName>
    </submittedName>
</protein>
<keyword evidence="1" id="KW-1133">Transmembrane helix</keyword>
<dbReference type="AlphaFoldDB" id="A0A2N3LES7"/>
<proteinExistence type="predicted"/>
<feature type="transmembrane region" description="Helical" evidence="1">
    <location>
        <begin position="6"/>
        <end position="26"/>
    </location>
</feature>
<gene>
    <name evidence="2" type="ORF">CWO92_21205</name>
</gene>
<evidence type="ECO:0000313" key="3">
    <source>
        <dbReference type="Proteomes" id="UP000233440"/>
    </source>
</evidence>
<dbReference type="OrthoDB" id="9961933at2"/>
<evidence type="ECO:0000313" key="2">
    <source>
        <dbReference type="EMBL" id="PKR83057.1"/>
    </source>
</evidence>
<name>A0A2N3LES7_9BACI</name>
<organism evidence="2 3">
    <name type="scientific">Heyndrickxia camelliae</name>
    <dbReference type="NCBI Taxonomy" id="1707093"/>
    <lineage>
        <taxon>Bacteria</taxon>
        <taxon>Bacillati</taxon>
        <taxon>Bacillota</taxon>
        <taxon>Bacilli</taxon>
        <taxon>Bacillales</taxon>
        <taxon>Bacillaceae</taxon>
        <taxon>Heyndrickxia</taxon>
    </lineage>
</organism>